<proteinExistence type="predicted"/>
<sequence>MKRIKMAYPKSKGTQEKLIRFILDYPDVAAFLAIGDLAEKIGISTSSISRAAVDMGYSGFPEMQKEIQQHLRRRILPTERMERAVTKDGNFTFRDSVRNDIENVKKTLSRIPDTLFNDAVTLLSKANEVFVVGLGTQHPSAMYFSGVMKQIRDRVTLISHETTEYFDCFSRISSRDVLLPICLPRYSRFTVHAAQEAEKTGCKIIAITDSEISPTGILADIVLQVEYESMSFFNSNVAVMAVLNALATSVAMEDWEHARERVGKFSEVALNWNAFYQENSGESMGERL</sequence>
<protein>
    <submittedName>
        <fullName evidence="6">Transcriptional regulator, RpiR family</fullName>
    </submittedName>
</protein>
<evidence type="ECO:0000313" key="7">
    <source>
        <dbReference type="Proteomes" id="UP000002366"/>
    </source>
</evidence>
<name>D5ECK6_AMICL</name>
<dbReference type="SUPFAM" id="SSF46689">
    <property type="entry name" value="Homeodomain-like"/>
    <property type="match status" value="1"/>
</dbReference>
<dbReference type="RefSeq" id="WP_013047554.1">
    <property type="nucleotide sequence ID" value="NC_014011.1"/>
</dbReference>
<dbReference type="GO" id="GO:0003700">
    <property type="term" value="F:DNA-binding transcription factor activity"/>
    <property type="evidence" value="ECO:0007669"/>
    <property type="project" value="InterPro"/>
</dbReference>
<keyword evidence="1" id="KW-0805">Transcription regulation</keyword>
<dbReference type="SUPFAM" id="SSF53697">
    <property type="entry name" value="SIS domain"/>
    <property type="match status" value="1"/>
</dbReference>
<dbReference type="HOGENOM" id="CLU_055769_1_0_0"/>
<organism evidence="6 7">
    <name type="scientific">Aminobacterium colombiense (strain DSM 12261 / ALA-1)</name>
    <dbReference type="NCBI Taxonomy" id="572547"/>
    <lineage>
        <taxon>Bacteria</taxon>
        <taxon>Thermotogati</taxon>
        <taxon>Synergistota</taxon>
        <taxon>Synergistia</taxon>
        <taxon>Synergistales</taxon>
        <taxon>Aminobacteriaceae</taxon>
        <taxon>Aminobacterium</taxon>
    </lineage>
</organism>
<dbReference type="InterPro" id="IPR047640">
    <property type="entry name" value="RpiR-like"/>
</dbReference>
<evidence type="ECO:0000313" key="6">
    <source>
        <dbReference type="EMBL" id="ADE56288.1"/>
    </source>
</evidence>
<dbReference type="KEGG" id="aco:Amico_0141"/>
<gene>
    <name evidence="6" type="ordered locus">Amico_0141</name>
</gene>
<dbReference type="GO" id="GO:0003677">
    <property type="term" value="F:DNA binding"/>
    <property type="evidence" value="ECO:0007669"/>
    <property type="project" value="UniProtKB-KW"/>
</dbReference>
<keyword evidence="3" id="KW-0804">Transcription</keyword>
<dbReference type="PROSITE" id="PS51071">
    <property type="entry name" value="HTH_RPIR"/>
    <property type="match status" value="1"/>
</dbReference>
<evidence type="ECO:0000256" key="3">
    <source>
        <dbReference type="ARBA" id="ARBA00023163"/>
    </source>
</evidence>
<dbReference type="Gene3D" id="1.10.10.10">
    <property type="entry name" value="Winged helix-like DNA-binding domain superfamily/Winged helix DNA-binding domain"/>
    <property type="match status" value="1"/>
</dbReference>
<dbReference type="InterPro" id="IPR036388">
    <property type="entry name" value="WH-like_DNA-bd_sf"/>
</dbReference>
<dbReference type="Proteomes" id="UP000002366">
    <property type="component" value="Chromosome"/>
</dbReference>
<accession>D5ECK6</accession>
<dbReference type="InterPro" id="IPR009057">
    <property type="entry name" value="Homeodomain-like_sf"/>
</dbReference>
<evidence type="ECO:0000256" key="2">
    <source>
        <dbReference type="ARBA" id="ARBA00023125"/>
    </source>
</evidence>
<dbReference type="InterPro" id="IPR000281">
    <property type="entry name" value="HTH_RpiR"/>
</dbReference>
<dbReference type="InterPro" id="IPR046348">
    <property type="entry name" value="SIS_dom_sf"/>
</dbReference>
<dbReference type="CDD" id="cd05013">
    <property type="entry name" value="SIS_RpiR"/>
    <property type="match status" value="1"/>
</dbReference>
<dbReference type="PANTHER" id="PTHR30514">
    <property type="entry name" value="GLUCOKINASE"/>
    <property type="match status" value="1"/>
</dbReference>
<dbReference type="EMBL" id="CP001997">
    <property type="protein sequence ID" value="ADE56288.1"/>
    <property type="molecule type" value="Genomic_DNA"/>
</dbReference>
<dbReference type="Gene3D" id="3.40.50.10490">
    <property type="entry name" value="Glucose-6-phosphate isomerase like protein, domain 1"/>
    <property type="match status" value="1"/>
</dbReference>
<keyword evidence="7" id="KW-1185">Reference proteome</keyword>
<feature type="domain" description="HTH rpiR-type" evidence="4">
    <location>
        <begin position="1"/>
        <end position="74"/>
    </location>
</feature>
<dbReference type="GO" id="GO:0097367">
    <property type="term" value="F:carbohydrate derivative binding"/>
    <property type="evidence" value="ECO:0007669"/>
    <property type="project" value="InterPro"/>
</dbReference>
<evidence type="ECO:0000259" key="4">
    <source>
        <dbReference type="PROSITE" id="PS51071"/>
    </source>
</evidence>
<dbReference type="InterPro" id="IPR001347">
    <property type="entry name" value="SIS_dom"/>
</dbReference>
<reference evidence="6 7" key="1">
    <citation type="journal article" date="2010" name="Stand. Genomic Sci.">
        <title>Complete genome sequence of Aminobacterium colombiense type strain (ALA-1).</title>
        <authorList>
            <person name="Chertkov O."/>
            <person name="Sikorski J."/>
            <person name="Brambilla E."/>
            <person name="Lapidus A."/>
            <person name="Copeland A."/>
            <person name="Glavina Del Rio T."/>
            <person name="Nolan M."/>
            <person name="Lucas S."/>
            <person name="Tice H."/>
            <person name="Cheng J.F."/>
            <person name="Han C."/>
            <person name="Detter J.C."/>
            <person name="Bruce D."/>
            <person name="Tapia R."/>
            <person name="Goodwin L."/>
            <person name="Pitluck S."/>
            <person name="Liolios K."/>
            <person name="Ivanova N."/>
            <person name="Mavromatis K."/>
            <person name="Ovchinnikova G."/>
            <person name="Pati A."/>
            <person name="Chen A."/>
            <person name="Palaniappan K."/>
            <person name="Land M."/>
            <person name="Hauser L."/>
            <person name="Chang Y.J."/>
            <person name="Jeffries C.D."/>
            <person name="Spring S."/>
            <person name="Rohde M."/>
            <person name="Goker M."/>
            <person name="Bristow J."/>
            <person name="Eisen J.A."/>
            <person name="Markowitz V."/>
            <person name="Hugenholtz P."/>
            <person name="Kyrpides N.C."/>
            <person name="Klenk H.P."/>
        </authorList>
    </citation>
    <scope>NUCLEOTIDE SEQUENCE [LARGE SCALE GENOMIC DNA]</scope>
    <source>
        <strain evidence="7">DSM 12261 / ALA-1</strain>
    </source>
</reference>
<dbReference type="Pfam" id="PF01380">
    <property type="entry name" value="SIS"/>
    <property type="match status" value="1"/>
</dbReference>
<feature type="domain" description="SIS" evidence="5">
    <location>
        <begin position="119"/>
        <end position="256"/>
    </location>
</feature>
<dbReference type="PANTHER" id="PTHR30514:SF18">
    <property type="entry name" value="RPIR-FAMILY TRANSCRIPTIONAL REGULATOR"/>
    <property type="match status" value="1"/>
</dbReference>
<dbReference type="eggNOG" id="COG1737">
    <property type="taxonomic scope" value="Bacteria"/>
</dbReference>
<evidence type="ECO:0000256" key="1">
    <source>
        <dbReference type="ARBA" id="ARBA00023015"/>
    </source>
</evidence>
<dbReference type="GO" id="GO:1901135">
    <property type="term" value="P:carbohydrate derivative metabolic process"/>
    <property type="evidence" value="ECO:0007669"/>
    <property type="project" value="InterPro"/>
</dbReference>
<dbReference type="Pfam" id="PF01418">
    <property type="entry name" value="HTH_6"/>
    <property type="match status" value="1"/>
</dbReference>
<dbReference type="STRING" id="572547.Amico_0141"/>
<dbReference type="InterPro" id="IPR035472">
    <property type="entry name" value="RpiR-like_SIS"/>
</dbReference>
<evidence type="ECO:0000259" key="5">
    <source>
        <dbReference type="PROSITE" id="PS51464"/>
    </source>
</evidence>
<keyword evidence="2" id="KW-0238">DNA-binding</keyword>
<dbReference type="PROSITE" id="PS51464">
    <property type="entry name" value="SIS"/>
    <property type="match status" value="1"/>
</dbReference>
<dbReference type="AlphaFoldDB" id="D5ECK6"/>